<feature type="region of interest" description="Disordered" evidence="1">
    <location>
        <begin position="152"/>
        <end position="175"/>
    </location>
</feature>
<reference evidence="3" key="1">
    <citation type="submission" date="2016-06" db="EMBL/GenBank/DDBJ databases">
        <title>Complete genome sequence of Actinoalloteichus fjordicus DSM 46855 (=ADI127-17), type strain of the new species Actinoalloteichus fjordicus.</title>
        <authorList>
            <person name="Ruckert C."/>
            <person name="Nouioui I."/>
            <person name="Willmese J."/>
            <person name="van Wezel G."/>
            <person name="Klenk H.-P."/>
            <person name="Kalinowski J."/>
            <person name="Zotchev S.B."/>
        </authorList>
    </citation>
    <scope>NUCLEOTIDE SEQUENCE [LARGE SCALE GENOMIC DNA]</scope>
    <source>
        <strain evidence="3">ADI127-7</strain>
    </source>
</reference>
<evidence type="ECO:0000313" key="3">
    <source>
        <dbReference type="Proteomes" id="UP000185511"/>
    </source>
</evidence>
<evidence type="ECO:0000313" key="2">
    <source>
        <dbReference type="EMBL" id="APU17557.1"/>
    </source>
</evidence>
<feature type="region of interest" description="Disordered" evidence="1">
    <location>
        <begin position="1"/>
        <end position="75"/>
    </location>
</feature>
<dbReference type="Proteomes" id="UP000185511">
    <property type="component" value="Chromosome"/>
</dbReference>
<dbReference type="AlphaFoldDB" id="A0AAC9PUW7"/>
<feature type="region of interest" description="Disordered" evidence="1">
    <location>
        <begin position="188"/>
        <end position="240"/>
    </location>
</feature>
<feature type="compositionally biased region" description="Low complexity" evidence="1">
    <location>
        <begin position="165"/>
        <end position="175"/>
    </location>
</feature>
<gene>
    <name evidence="2" type="ORF">UA74_27780</name>
</gene>
<name>A0AAC9PUW7_9PSEU</name>
<feature type="compositionally biased region" description="Basic and acidic residues" evidence="1">
    <location>
        <begin position="20"/>
        <end position="36"/>
    </location>
</feature>
<protein>
    <submittedName>
        <fullName evidence="2">Uncharacterized protein</fullName>
    </submittedName>
</protein>
<feature type="compositionally biased region" description="Polar residues" evidence="1">
    <location>
        <begin position="188"/>
        <end position="205"/>
    </location>
</feature>
<keyword evidence="3" id="KW-1185">Reference proteome</keyword>
<dbReference type="RefSeq" id="WP_157434480.1">
    <property type="nucleotide sequence ID" value="NZ_CP016076.1"/>
</dbReference>
<dbReference type="EMBL" id="CP016076">
    <property type="protein sequence ID" value="APU17557.1"/>
    <property type="molecule type" value="Genomic_DNA"/>
</dbReference>
<accession>A0AAC9PUW7</accession>
<sequence length="365" mass="38041">MNHLGGVGEDPRTPGRPASWRREVDEPMDGEPQREPGRHRRGRPPGGTRFEEAAVPFSSAPPPIESLSSASFSPAEPVPVGARPFPEPDPVIDSDAVGLRKFDLGMVPASVTPPRSWRNAAWFTVTTSMTALAALLVTTALFLGPDPHRRPPDSLPVFPSGTRLPAPQATTTTVPTIGAPHLLAAQDSTTATNPAEPTSAGSGTSAGRARQAGADPEGPPPGGSAGGSGAPQPAETDSTTDLAATPTAVPFVTVGEGTPVVSGTEIREQTIAFFNAIGPDVDAAFKLVTGELAEAGLPVFTRLHDDVATVELRHITVDPVEGITISTVVVTHDDGSQSTEYRELRFAPSADPLITVDRVIPRAQW</sequence>
<proteinExistence type="predicted"/>
<evidence type="ECO:0000256" key="1">
    <source>
        <dbReference type="SAM" id="MobiDB-lite"/>
    </source>
</evidence>
<dbReference type="KEGG" id="acad:UA74_27780"/>
<organism evidence="2 3">
    <name type="scientific">Actinoalloteichus fjordicus</name>
    <dbReference type="NCBI Taxonomy" id="1612552"/>
    <lineage>
        <taxon>Bacteria</taxon>
        <taxon>Bacillati</taxon>
        <taxon>Actinomycetota</taxon>
        <taxon>Actinomycetes</taxon>
        <taxon>Pseudonocardiales</taxon>
        <taxon>Pseudonocardiaceae</taxon>
        <taxon>Actinoalloteichus</taxon>
    </lineage>
</organism>